<organism evidence="2 3">
    <name type="scientific">Glossina brevipalpis</name>
    <dbReference type="NCBI Taxonomy" id="37001"/>
    <lineage>
        <taxon>Eukaryota</taxon>
        <taxon>Metazoa</taxon>
        <taxon>Ecdysozoa</taxon>
        <taxon>Arthropoda</taxon>
        <taxon>Hexapoda</taxon>
        <taxon>Insecta</taxon>
        <taxon>Pterygota</taxon>
        <taxon>Neoptera</taxon>
        <taxon>Endopterygota</taxon>
        <taxon>Diptera</taxon>
        <taxon>Brachycera</taxon>
        <taxon>Muscomorpha</taxon>
        <taxon>Hippoboscoidea</taxon>
        <taxon>Glossinidae</taxon>
        <taxon>Glossina</taxon>
    </lineage>
</organism>
<dbReference type="InterPro" id="IPR050801">
    <property type="entry name" value="Ca-Dep_Lectins_ImmuneDev"/>
</dbReference>
<dbReference type="InterPro" id="IPR016187">
    <property type="entry name" value="CTDL_fold"/>
</dbReference>
<dbReference type="InterPro" id="IPR001304">
    <property type="entry name" value="C-type_lectin-like"/>
</dbReference>
<proteinExistence type="predicted"/>
<reference evidence="3" key="1">
    <citation type="submission" date="2014-03" db="EMBL/GenBank/DDBJ databases">
        <authorList>
            <person name="Aksoy S."/>
            <person name="Warren W."/>
            <person name="Wilson R.K."/>
        </authorList>
    </citation>
    <scope>NUCLEOTIDE SEQUENCE [LARGE SCALE GENOMIC DNA]</scope>
    <source>
        <strain evidence="3">IAEA</strain>
    </source>
</reference>
<reference evidence="2" key="2">
    <citation type="submission" date="2020-05" db="UniProtKB">
        <authorList>
            <consortium name="EnsemblMetazoa"/>
        </authorList>
    </citation>
    <scope>IDENTIFICATION</scope>
    <source>
        <strain evidence="2">IAEA</strain>
    </source>
</reference>
<feature type="domain" description="C-type lectin" evidence="1">
    <location>
        <begin position="24"/>
        <end position="136"/>
    </location>
</feature>
<protein>
    <submittedName>
        <fullName evidence="2">C-type lectin domain-containing protein</fullName>
    </submittedName>
</protein>
<dbReference type="PANTHER" id="PTHR22801:SF63">
    <property type="entry name" value="C-TYPE LECTIN DOMAIN-CONTAINING PROTEIN"/>
    <property type="match status" value="1"/>
</dbReference>
<dbReference type="SMART" id="SM00034">
    <property type="entry name" value="CLECT"/>
    <property type="match status" value="1"/>
</dbReference>
<keyword evidence="3" id="KW-1185">Reference proteome</keyword>
<dbReference type="Gene3D" id="3.10.100.10">
    <property type="entry name" value="Mannose-Binding Protein A, subunit A"/>
    <property type="match status" value="1"/>
</dbReference>
<dbReference type="AlphaFoldDB" id="A0A1A9WN44"/>
<dbReference type="Pfam" id="PF00059">
    <property type="entry name" value="Lectin_C"/>
    <property type="match status" value="1"/>
</dbReference>
<accession>A0A1A9WN44</accession>
<sequence length="196" mass="23319">MYYLMLVGLTGDANYNRVGEKWLYFSEEKVSWFKAYALCRTMDGYLTSLENKRVWESVNKHLKTNFSNDSWFWISGNDLASSGNFVWANTGTSMNYSVWSEGQPKTGKNCVNLQFTNDRYEMNNLDCHHFNYFICEPEHVDVPILDLERELQYEREYQRDRDLERAREMNALDCNLENEFNYTRRKPSGLPLNILY</sequence>
<dbReference type="PANTHER" id="PTHR22801">
    <property type="entry name" value="LITHOSTATHINE"/>
    <property type="match status" value="1"/>
</dbReference>
<dbReference type="InterPro" id="IPR016186">
    <property type="entry name" value="C-type_lectin-like/link_sf"/>
</dbReference>
<evidence type="ECO:0000259" key="1">
    <source>
        <dbReference type="PROSITE" id="PS50041"/>
    </source>
</evidence>
<dbReference type="CDD" id="cd00037">
    <property type="entry name" value="CLECT"/>
    <property type="match status" value="1"/>
</dbReference>
<name>A0A1A9WN44_9MUSC</name>
<dbReference type="PROSITE" id="PS50041">
    <property type="entry name" value="C_TYPE_LECTIN_2"/>
    <property type="match status" value="1"/>
</dbReference>
<evidence type="ECO:0000313" key="3">
    <source>
        <dbReference type="Proteomes" id="UP000091820"/>
    </source>
</evidence>
<dbReference type="STRING" id="37001.A0A1A9WN44"/>
<dbReference type="EnsemblMetazoa" id="GBRI025701-RA">
    <property type="protein sequence ID" value="GBRI025701-PA"/>
    <property type="gene ID" value="GBRI025701"/>
</dbReference>
<dbReference type="VEuPathDB" id="VectorBase:GBRI025701"/>
<evidence type="ECO:0000313" key="2">
    <source>
        <dbReference type="EnsemblMetazoa" id="GBRI025701-PA"/>
    </source>
</evidence>
<dbReference type="SUPFAM" id="SSF56436">
    <property type="entry name" value="C-type lectin-like"/>
    <property type="match status" value="1"/>
</dbReference>
<dbReference type="Proteomes" id="UP000091820">
    <property type="component" value="Unassembled WGS sequence"/>
</dbReference>